<keyword evidence="10" id="KW-0472">Membrane</keyword>
<protein>
    <recommendedName>
        <fullName evidence="2">histidine kinase</fullName>
        <ecNumber evidence="2">2.7.13.3</ecNumber>
    </recommendedName>
</protein>
<organism evidence="13 14">
    <name type="scientific">Isoptericola chiayiensis</name>
    <dbReference type="NCBI Taxonomy" id="579446"/>
    <lineage>
        <taxon>Bacteria</taxon>
        <taxon>Bacillati</taxon>
        <taxon>Actinomycetota</taxon>
        <taxon>Actinomycetes</taxon>
        <taxon>Micrococcales</taxon>
        <taxon>Promicromonosporaceae</taxon>
        <taxon>Isoptericola</taxon>
    </lineage>
</organism>
<evidence type="ECO:0000313" key="13">
    <source>
        <dbReference type="EMBL" id="GAA4723692.1"/>
    </source>
</evidence>
<accession>A0ABP8YBJ8</accession>
<evidence type="ECO:0000256" key="3">
    <source>
        <dbReference type="ARBA" id="ARBA00022553"/>
    </source>
</evidence>
<evidence type="ECO:0000256" key="2">
    <source>
        <dbReference type="ARBA" id="ARBA00012438"/>
    </source>
</evidence>
<feature type="domain" description="Histidine kinase/HSP90-like ATPase" evidence="11">
    <location>
        <begin position="325"/>
        <end position="411"/>
    </location>
</feature>
<evidence type="ECO:0000259" key="12">
    <source>
        <dbReference type="Pfam" id="PF07730"/>
    </source>
</evidence>
<keyword evidence="10" id="KW-1133">Transmembrane helix</keyword>
<dbReference type="EMBL" id="BAABID010000006">
    <property type="protein sequence ID" value="GAA4723692.1"/>
    <property type="molecule type" value="Genomic_DNA"/>
</dbReference>
<keyword evidence="5" id="KW-0547">Nucleotide-binding</keyword>
<evidence type="ECO:0000256" key="10">
    <source>
        <dbReference type="SAM" id="Phobius"/>
    </source>
</evidence>
<dbReference type="Pfam" id="PF02518">
    <property type="entry name" value="HATPase_c"/>
    <property type="match status" value="1"/>
</dbReference>
<keyword evidence="7" id="KW-0067">ATP-binding</keyword>
<dbReference type="EC" id="2.7.13.3" evidence="2"/>
<evidence type="ECO:0000256" key="5">
    <source>
        <dbReference type="ARBA" id="ARBA00022741"/>
    </source>
</evidence>
<evidence type="ECO:0000313" key="14">
    <source>
        <dbReference type="Proteomes" id="UP001500956"/>
    </source>
</evidence>
<keyword evidence="8" id="KW-0902">Two-component regulatory system</keyword>
<reference evidence="14" key="1">
    <citation type="journal article" date="2019" name="Int. J. Syst. Evol. Microbiol.">
        <title>The Global Catalogue of Microorganisms (GCM) 10K type strain sequencing project: providing services to taxonomists for standard genome sequencing and annotation.</title>
        <authorList>
            <consortium name="The Broad Institute Genomics Platform"/>
            <consortium name="The Broad Institute Genome Sequencing Center for Infectious Disease"/>
            <person name="Wu L."/>
            <person name="Ma J."/>
        </authorList>
    </citation>
    <scope>NUCLEOTIDE SEQUENCE [LARGE SCALE GENOMIC DNA]</scope>
    <source>
        <strain evidence="14">JCM 18063</strain>
    </source>
</reference>
<feature type="transmembrane region" description="Helical" evidence="10">
    <location>
        <begin position="124"/>
        <end position="143"/>
    </location>
</feature>
<keyword evidence="9" id="KW-0175">Coiled coil</keyword>
<evidence type="ECO:0000259" key="11">
    <source>
        <dbReference type="Pfam" id="PF02518"/>
    </source>
</evidence>
<evidence type="ECO:0000256" key="8">
    <source>
        <dbReference type="ARBA" id="ARBA00023012"/>
    </source>
</evidence>
<feature type="domain" description="Signal transduction histidine kinase subgroup 3 dimerisation and phosphoacceptor" evidence="12">
    <location>
        <begin position="217"/>
        <end position="281"/>
    </location>
</feature>
<feature type="transmembrane region" description="Helical" evidence="10">
    <location>
        <begin position="149"/>
        <end position="168"/>
    </location>
</feature>
<dbReference type="PANTHER" id="PTHR24421">
    <property type="entry name" value="NITRATE/NITRITE SENSOR PROTEIN NARX-RELATED"/>
    <property type="match status" value="1"/>
</dbReference>
<dbReference type="InterPro" id="IPR011712">
    <property type="entry name" value="Sig_transdc_His_kin_sub3_dim/P"/>
</dbReference>
<gene>
    <name evidence="13" type="ORF">GCM10023216_11690</name>
</gene>
<dbReference type="Gene3D" id="3.30.565.10">
    <property type="entry name" value="Histidine kinase-like ATPase, C-terminal domain"/>
    <property type="match status" value="1"/>
</dbReference>
<keyword evidence="4" id="KW-0808">Transferase</keyword>
<comment type="catalytic activity">
    <reaction evidence="1">
        <text>ATP + protein L-histidine = ADP + protein N-phospho-L-histidine.</text>
        <dbReference type="EC" id="2.7.13.3"/>
    </reaction>
</comment>
<dbReference type="PANTHER" id="PTHR24421:SF10">
    <property type="entry name" value="NITRATE_NITRITE SENSOR PROTEIN NARQ"/>
    <property type="match status" value="1"/>
</dbReference>
<dbReference type="Proteomes" id="UP001500956">
    <property type="component" value="Unassembled WGS sequence"/>
</dbReference>
<evidence type="ECO:0000256" key="1">
    <source>
        <dbReference type="ARBA" id="ARBA00000085"/>
    </source>
</evidence>
<evidence type="ECO:0000256" key="4">
    <source>
        <dbReference type="ARBA" id="ARBA00022679"/>
    </source>
</evidence>
<keyword evidence="14" id="KW-1185">Reference proteome</keyword>
<dbReference type="RefSeq" id="WP_172151060.1">
    <property type="nucleotide sequence ID" value="NZ_BAABID010000006.1"/>
</dbReference>
<evidence type="ECO:0000256" key="6">
    <source>
        <dbReference type="ARBA" id="ARBA00022777"/>
    </source>
</evidence>
<sequence length="427" mass="44454">MAGEEPRGARVRDRFRRLWGDGRRGDLSTAVVTFVAGCLLLAVGLTDVVADPPLDLPRGAHLGLLTAGCVLVALKRARPLLALAGGSALTGLDLAGGGSLALLLVLWDLLYSAALWARATARDALWMVAGAITVVGGVTAAVVADDPRALVHATLQLGALLLVPLWWAQNVRQKTELVELERARADAAARSAALERARAADHARLAESRRVAAVRSERAAMARDLHDVVAGHLSTIAIHSGAALNGPPDPDRDRAALEQVRVSALDSLGEMRSMIDLLRAGTSDSVRAPGRLDEIAGLVQAARSGGVEVSFVRPAPAVDAGTAAEQALHRIAQEALTNARKHAPGRPVEVRLDQDGRGTLHLDVRNGLGDGGRPGASDEVLHSGIGILTMAERAEALGGSFRAGPENGSWVVHAAVPRAAEVPVTDG</sequence>
<feature type="transmembrane region" description="Helical" evidence="10">
    <location>
        <begin position="94"/>
        <end position="117"/>
    </location>
</feature>
<dbReference type="InterPro" id="IPR036890">
    <property type="entry name" value="HATPase_C_sf"/>
</dbReference>
<keyword evidence="10" id="KW-0812">Transmembrane</keyword>
<evidence type="ECO:0000256" key="7">
    <source>
        <dbReference type="ARBA" id="ARBA00022840"/>
    </source>
</evidence>
<dbReference type="Gene3D" id="1.20.5.1930">
    <property type="match status" value="1"/>
</dbReference>
<comment type="caution">
    <text evidence="13">The sequence shown here is derived from an EMBL/GenBank/DDBJ whole genome shotgun (WGS) entry which is preliminary data.</text>
</comment>
<proteinExistence type="predicted"/>
<evidence type="ECO:0000256" key="9">
    <source>
        <dbReference type="SAM" id="Coils"/>
    </source>
</evidence>
<dbReference type="SUPFAM" id="SSF55874">
    <property type="entry name" value="ATPase domain of HSP90 chaperone/DNA topoisomerase II/histidine kinase"/>
    <property type="match status" value="1"/>
</dbReference>
<keyword evidence="6" id="KW-0418">Kinase</keyword>
<feature type="transmembrane region" description="Helical" evidence="10">
    <location>
        <begin position="27"/>
        <end position="49"/>
    </location>
</feature>
<dbReference type="Pfam" id="PF07730">
    <property type="entry name" value="HisKA_3"/>
    <property type="match status" value="1"/>
</dbReference>
<name>A0ABP8YBJ8_9MICO</name>
<keyword evidence="3" id="KW-0597">Phosphoprotein</keyword>
<dbReference type="InterPro" id="IPR050482">
    <property type="entry name" value="Sensor_HK_TwoCompSys"/>
</dbReference>
<dbReference type="CDD" id="cd16917">
    <property type="entry name" value="HATPase_UhpB-NarQ-NarX-like"/>
    <property type="match status" value="1"/>
</dbReference>
<feature type="coiled-coil region" evidence="9">
    <location>
        <begin position="170"/>
        <end position="197"/>
    </location>
</feature>
<dbReference type="InterPro" id="IPR003594">
    <property type="entry name" value="HATPase_dom"/>
</dbReference>